<name>A0A0G9HA48_9GAMM</name>
<sequence>MVNDDFIEALALIPALRHAERRTHERWDFNPPLSMVYAMVGKALADGFEEMTDGQRVYALGVIRHGLALKGWRHALVREALLSTFKARAGGLRKECAAQIHAYLNQLSC</sequence>
<dbReference type="PATRIC" id="fig|1440762.4.peg.739"/>
<comment type="caution">
    <text evidence="1">The sequence shown here is derived from an EMBL/GenBank/DDBJ whole genome shotgun (WGS) entry which is preliminary data.</text>
</comment>
<organism evidence="1 2">
    <name type="scientific">Dyella japonica DSM 16301</name>
    <dbReference type="NCBI Taxonomy" id="1440762"/>
    <lineage>
        <taxon>Bacteria</taxon>
        <taxon>Pseudomonadati</taxon>
        <taxon>Pseudomonadota</taxon>
        <taxon>Gammaproteobacteria</taxon>
        <taxon>Lysobacterales</taxon>
        <taxon>Rhodanobacteraceae</taxon>
        <taxon>Dyella</taxon>
    </lineage>
</organism>
<dbReference type="Proteomes" id="UP000035481">
    <property type="component" value="Unassembled WGS sequence"/>
</dbReference>
<reference evidence="1 2" key="1">
    <citation type="journal article" date="2015" name="Antonie Van Leeuwenhoek">
        <title>A phylogenomic and molecular marker based taxonomic framework for the order Xanthomonadales: proposal to transfer the families Algiphilaceae and Solimonadaceae to the order Nevskiales ord. nov. and to create a new family within the order Xanthomonadales, the family Rhodanobacteraceae fam. nov., containing the genus Rhodanobacter and its closest relatives.</title>
        <authorList>
            <person name="Naushad S."/>
            <person name="Adeolu M."/>
            <person name="Wong S."/>
            <person name="Sohail M."/>
            <person name="Schellhorn H.E."/>
            <person name="Gupta R.S."/>
        </authorList>
    </citation>
    <scope>NUCLEOTIDE SEQUENCE [LARGE SCALE GENOMIC DNA]</scope>
    <source>
        <strain evidence="1 2">DSM 16301</strain>
    </source>
</reference>
<dbReference type="AlphaFoldDB" id="A0A0G9HA48"/>
<evidence type="ECO:0000313" key="2">
    <source>
        <dbReference type="Proteomes" id="UP000035481"/>
    </source>
</evidence>
<evidence type="ECO:0000313" key="1">
    <source>
        <dbReference type="EMBL" id="KLD64582.1"/>
    </source>
</evidence>
<proteinExistence type="predicted"/>
<dbReference type="EMBL" id="JPLA01000015">
    <property type="protein sequence ID" value="KLD64582.1"/>
    <property type="molecule type" value="Genomic_DNA"/>
</dbReference>
<gene>
    <name evidence="1" type="ORF">Y882_06875</name>
</gene>
<accession>A0A0G9HA48</accession>
<protein>
    <submittedName>
        <fullName evidence="1">Uncharacterized protein</fullName>
    </submittedName>
</protein>